<keyword evidence="4 6" id="KW-0862">Zinc</keyword>
<evidence type="ECO:0000256" key="6">
    <source>
        <dbReference type="RuleBase" id="RU003983"/>
    </source>
</evidence>
<dbReference type="InterPro" id="IPR001915">
    <property type="entry name" value="Peptidase_M48"/>
</dbReference>
<dbReference type="GO" id="GO:0006508">
    <property type="term" value="P:proteolysis"/>
    <property type="evidence" value="ECO:0007669"/>
    <property type="project" value="UniProtKB-KW"/>
</dbReference>
<dbReference type="EMBL" id="LJIJ01000439">
    <property type="protein sequence ID" value="ODM97479.1"/>
    <property type="molecule type" value="Genomic_DNA"/>
</dbReference>
<dbReference type="GO" id="GO:0046872">
    <property type="term" value="F:metal ion binding"/>
    <property type="evidence" value="ECO:0007669"/>
    <property type="project" value="UniProtKB-KW"/>
</dbReference>
<organism evidence="8 9">
    <name type="scientific">Orchesella cincta</name>
    <name type="common">Springtail</name>
    <name type="synonym">Podura cincta</name>
    <dbReference type="NCBI Taxonomy" id="48709"/>
    <lineage>
        <taxon>Eukaryota</taxon>
        <taxon>Metazoa</taxon>
        <taxon>Ecdysozoa</taxon>
        <taxon>Arthropoda</taxon>
        <taxon>Hexapoda</taxon>
        <taxon>Collembola</taxon>
        <taxon>Entomobryomorpha</taxon>
        <taxon>Entomobryoidea</taxon>
        <taxon>Orchesellidae</taxon>
        <taxon>Orchesellinae</taxon>
        <taxon>Orchesella</taxon>
    </lineage>
</organism>
<evidence type="ECO:0000313" key="9">
    <source>
        <dbReference type="Proteomes" id="UP000094527"/>
    </source>
</evidence>
<comment type="similarity">
    <text evidence="6">Belongs to the peptidase M48 family.</text>
</comment>
<gene>
    <name evidence="8" type="ORF">Ocin01_09203</name>
</gene>
<dbReference type="STRING" id="48709.A0A1D2MWQ9"/>
<dbReference type="Pfam" id="PF01435">
    <property type="entry name" value="Peptidase_M48"/>
    <property type="match status" value="1"/>
</dbReference>
<accession>A0A1D2MWQ9</accession>
<protein>
    <submittedName>
        <fullName evidence="8">CAAX prenyl protease 1</fullName>
    </submittedName>
</protein>
<evidence type="ECO:0000256" key="2">
    <source>
        <dbReference type="ARBA" id="ARBA00022723"/>
    </source>
</evidence>
<dbReference type="Proteomes" id="UP000094527">
    <property type="component" value="Unassembled WGS sequence"/>
</dbReference>
<evidence type="ECO:0000256" key="4">
    <source>
        <dbReference type="ARBA" id="ARBA00022833"/>
    </source>
</evidence>
<evidence type="ECO:0000256" key="1">
    <source>
        <dbReference type="ARBA" id="ARBA00022670"/>
    </source>
</evidence>
<evidence type="ECO:0000256" key="3">
    <source>
        <dbReference type="ARBA" id="ARBA00022801"/>
    </source>
</evidence>
<sequence>MPRVFIATIPTPNWGEEKGLSEEEIEAVVAHELSHWKLKHSAKSVVIVGVVICFRSYLFDYLNQTLGLDGVSIIVDVLQTAIILGYLGKFLSRTKEFQADAYATKLGYGKPLKSALIKLGTNSLVFPKSDALFSAWNHSHPTIVERLAAIDLLMRKSD</sequence>
<dbReference type="GO" id="GO:0004222">
    <property type="term" value="F:metalloendopeptidase activity"/>
    <property type="evidence" value="ECO:0007669"/>
    <property type="project" value="InterPro"/>
</dbReference>
<dbReference type="PANTHER" id="PTHR10120">
    <property type="entry name" value="CAAX PRENYL PROTEASE 1"/>
    <property type="match status" value="1"/>
</dbReference>
<dbReference type="AlphaFoldDB" id="A0A1D2MWQ9"/>
<keyword evidence="5 6" id="KW-0482">Metalloprotease</keyword>
<name>A0A1D2MWQ9_ORCCI</name>
<keyword evidence="3 6" id="KW-0378">Hydrolase</keyword>
<proteinExistence type="inferred from homology"/>
<reference evidence="8 9" key="1">
    <citation type="journal article" date="2016" name="Genome Biol. Evol.">
        <title>Gene Family Evolution Reflects Adaptation to Soil Environmental Stressors in the Genome of the Collembolan Orchesella cincta.</title>
        <authorList>
            <person name="Faddeeva-Vakhrusheva A."/>
            <person name="Derks M.F."/>
            <person name="Anvar S.Y."/>
            <person name="Agamennone V."/>
            <person name="Suring W."/>
            <person name="Smit S."/>
            <person name="van Straalen N.M."/>
            <person name="Roelofs D."/>
        </authorList>
    </citation>
    <scope>NUCLEOTIDE SEQUENCE [LARGE SCALE GENOMIC DNA]</scope>
    <source>
        <tissue evidence="8">Mixed pool</tissue>
    </source>
</reference>
<dbReference type="OrthoDB" id="360839at2759"/>
<comment type="caution">
    <text evidence="8">The sequence shown here is derived from an EMBL/GenBank/DDBJ whole genome shotgun (WGS) entry which is preliminary data.</text>
</comment>
<comment type="cofactor">
    <cofactor evidence="6">
        <name>Zn(2+)</name>
        <dbReference type="ChEBI" id="CHEBI:29105"/>
    </cofactor>
    <text evidence="6">Binds 1 zinc ion per subunit.</text>
</comment>
<evidence type="ECO:0000259" key="7">
    <source>
        <dbReference type="Pfam" id="PF01435"/>
    </source>
</evidence>
<evidence type="ECO:0000313" key="8">
    <source>
        <dbReference type="EMBL" id="ODM97479.1"/>
    </source>
</evidence>
<keyword evidence="9" id="KW-1185">Reference proteome</keyword>
<keyword evidence="1 6" id="KW-0645">Protease</keyword>
<keyword evidence="2" id="KW-0479">Metal-binding</keyword>
<dbReference type="Gene3D" id="3.30.2010.10">
    <property type="entry name" value="Metalloproteases ('zincins'), catalytic domain"/>
    <property type="match status" value="1"/>
</dbReference>
<feature type="domain" description="Peptidase M48" evidence="7">
    <location>
        <begin position="21"/>
        <end position="151"/>
    </location>
</feature>
<evidence type="ECO:0000256" key="5">
    <source>
        <dbReference type="ARBA" id="ARBA00023049"/>
    </source>
</evidence>